<sequence length="171" mass="18934">MTDWTNERLLTKPARALDESPCTNLVGRDALSHLVAQLRDELAHNPSSDTAMDLVKCLYLLGSWGKARGSWHDFLAVEQIRVLNLSQNERAPYVQALHSRGLSQRAIAPFLGVSHQTIKNDCFRLELSGTVIGINGKSYAPLPKWHLTGHLAKATSDVRHASTTGYHRDVA</sequence>
<accession>A0AAX3EQD4</accession>
<name>A0AAX3EQD4_PAEUR</name>
<organism evidence="1 2">
    <name type="scientific">Paenarthrobacter ureafaciens</name>
    <dbReference type="NCBI Taxonomy" id="37931"/>
    <lineage>
        <taxon>Bacteria</taxon>
        <taxon>Bacillati</taxon>
        <taxon>Actinomycetota</taxon>
        <taxon>Actinomycetes</taxon>
        <taxon>Micrococcales</taxon>
        <taxon>Micrococcaceae</taxon>
        <taxon>Paenarthrobacter</taxon>
    </lineage>
</organism>
<dbReference type="RefSeq" id="WP_264398890.1">
    <property type="nucleotide sequence ID" value="NZ_CP101183.1"/>
</dbReference>
<geneLocation type="plasmid" evidence="1 2">
    <name>unnamed4</name>
</geneLocation>
<dbReference type="EMBL" id="CP101189">
    <property type="protein sequence ID" value="UYW00126.1"/>
    <property type="molecule type" value="Genomic_DNA"/>
</dbReference>
<reference evidence="1" key="1">
    <citation type="submission" date="2022-07" db="EMBL/GenBank/DDBJ databases">
        <authorList>
            <person name="Wu T."/>
        </authorList>
    </citation>
    <scope>NUCLEOTIDE SEQUENCE</scope>
    <source>
        <strain evidence="1">SD-1</strain>
        <plasmid evidence="1">unnamed4</plasmid>
    </source>
</reference>
<keyword evidence="2" id="KW-1185">Reference proteome</keyword>
<gene>
    <name evidence="1" type="ORF">NL394_23540</name>
</gene>
<keyword evidence="1" id="KW-0614">Plasmid</keyword>
<protein>
    <submittedName>
        <fullName evidence="1">Helix-turn-helix domain-containing protein</fullName>
    </submittedName>
</protein>
<evidence type="ECO:0000313" key="1">
    <source>
        <dbReference type="EMBL" id="UYW00126.1"/>
    </source>
</evidence>
<evidence type="ECO:0000313" key="2">
    <source>
        <dbReference type="Proteomes" id="UP001163293"/>
    </source>
</evidence>
<dbReference type="AlphaFoldDB" id="A0AAX3EQD4"/>
<dbReference type="Proteomes" id="UP001163293">
    <property type="component" value="Plasmid unnamed4"/>
</dbReference>
<proteinExistence type="predicted"/>